<feature type="domain" description="Homeobox" evidence="8">
    <location>
        <begin position="53"/>
        <end position="113"/>
    </location>
</feature>
<evidence type="ECO:0000256" key="6">
    <source>
        <dbReference type="RuleBase" id="RU000682"/>
    </source>
</evidence>
<dbReference type="GO" id="GO:0005634">
    <property type="term" value="C:nucleus"/>
    <property type="evidence" value="ECO:0007669"/>
    <property type="project" value="UniProtKB-SubCell"/>
</dbReference>
<evidence type="ECO:0000313" key="10">
    <source>
        <dbReference type="Proteomes" id="UP000230423"/>
    </source>
</evidence>
<evidence type="ECO:0000256" key="4">
    <source>
        <dbReference type="ARBA" id="ARBA00023242"/>
    </source>
</evidence>
<keyword evidence="3 5" id="KW-0371">Homeobox</keyword>
<dbReference type="EMBL" id="KZ349447">
    <property type="protein sequence ID" value="PIO64930.1"/>
    <property type="molecule type" value="Genomic_DNA"/>
</dbReference>
<evidence type="ECO:0000259" key="8">
    <source>
        <dbReference type="PROSITE" id="PS50071"/>
    </source>
</evidence>
<dbReference type="SMART" id="SM00389">
    <property type="entry name" value="HOX"/>
    <property type="match status" value="1"/>
</dbReference>
<dbReference type="CDD" id="cd00086">
    <property type="entry name" value="homeodomain"/>
    <property type="match status" value="1"/>
</dbReference>
<keyword evidence="10" id="KW-1185">Reference proteome</keyword>
<evidence type="ECO:0000256" key="1">
    <source>
        <dbReference type="ARBA" id="ARBA00004123"/>
    </source>
</evidence>
<dbReference type="PROSITE" id="PS00027">
    <property type="entry name" value="HOMEOBOX_1"/>
    <property type="match status" value="1"/>
</dbReference>
<dbReference type="FunFam" id="1.10.10.60:FF:000679">
    <property type="entry name" value="Homeobox protein aristaless"/>
    <property type="match status" value="1"/>
</dbReference>
<dbReference type="Gene3D" id="1.10.10.60">
    <property type="entry name" value="Homeodomain-like"/>
    <property type="match status" value="1"/>
</dbReference>
<accession>A0A2G9U5Y0</accession>
<feature type="DNA-binding region" description="Homeobox" evidence="5">
    <location>
        <begin position="55"/>
        <end position="114"/>
    </location>
</feature>
<dbReference type="PANTHER" id="PTHR24329">
    <property type="entry name" value="HOMEOBOX PROTEIN ARISTALESS"/>
    <property type="match status" value="1"/>
</dbReference>
<evidence type="ECO:0000256" key="5">
    <source>
        <dbReference type="PROSITE-ProRule" id="PRU00108"/>
    </source>
</evidence>
<protein>
    <submittedName>
        <fullName evidence="9">Homeobox domain protein</fullName>
    </submittedName>
</protein>
<name>A0A2G9U5Y0_TELCI</name>
<dbReference type="Pfam" id="PF00046">
    <property type="entry name" value="Homeodomain"/>
    <property type="match status" value="1"/>
</dbReference>
<dbReference type="InterPro" id="IPR017970">
    <property type="entry name" value="Homeobox_CS"/>
</dbReference>
<dbReference type="SUPFAM" id="SSF46689">
    <property type="entry name" value="Homeodomain-like"/>
    <property type="match status" value="1"/>
</dbReference>
<proteinExistence type="predicted"/>
<reference evidence="9 10" key="1">
    <citation type="submission" date="2015-09" db="EMBL/GenBank/DDBJ databases">
        <title>Draft genome of the parasitic nematode Teladorsagia circumcincta isolate WARC Sus (inbred).</title>
        <authorList>
            <person name="Mitreva M."/>
        </authorList>
    </citation>
    <scope>NUCLEOTIDE SEQUENCE [LARGE SCALE GENOMIC DNA]</scope>
    <source>
        <strain evidence="9 10">S</strain>
    </source>
</reference>
<evidence type="ECO:0000313" key="9">
    <source>
        <dbReference type="EMBL" id="PIO64930.1"/>
    </source>
</evidence>
<dbReference type="AlphaFoldDB" id="A0A2G9U5Y0"/>
<evidence type="ECO:0000256" key="3">
    <source>
        <dbReference type="ARBA" id="ARBA00023155"/>
    </source>
</evidence>
<sequence>MNQTMQSRQGINYLSPTVFQYPQGLDMQCGSMNIFRDGIPEKMEEAIDFRSRAKARRSRITFSPQQLHVLESVFLVTPYPDVTAREELASRLFLSETRIQVWFQNRRAKMRKDTRTTRQRGNWLLSSFLYPQHYDHPEASSVRDTVPDNQVEDDLPMDLSLKCSKNDSSPNQQQ</sequence>
<dbReference type="Proteomes" id="UP000230423">
    <property type="component" value="Unassembled WGS sequence"/>
</dbReference>
<dbReference type="InterPro" id="IPR050649">
    <property type="entry name" value="Paired_Homeobox_TFs"/>
</dbReference>
<evidence type="ECO:0000256" key="7">
    <source>
        <dbReference type="SAM" id="MobiDB-lite"/>
    </source>
</evidence>
<dbReference type="InterPro" id="IPR009057">
    <property type="entry name" value="Homeodomain-like_sf"/>
</dbReference>
<dbReference type="GO" id="GO:0000977">
    <property type="term" value="F:RNA polymerase II transcription regulatory region sequence-specific DNA binding"/>
    <property type="evidence" value="ECO:0007669"/>
    <property type="project" value="TreeGrafter"/>
</dbReference>
<keyword evidence="4 5" id="KW-0539">Nucleus</keyword>
<dbReference type="PANTHER" id="PTHR24329:SF543">
    <property type="entry name" value="FI01017P-RELATED"/>
    <property type="match status" value="1"/>
</dbReference>
<organism evidence="9 10">
    <name type="scientific">Teladorsagia circumcincta</name>
    <name type="common">Brown stomach worm</name>
    <name type="synonym">Ostertagia circumcincta</name>
    <dbReference type="NCBI Taxonomy" id="45464"/>
    <lineage>
        <taxon>Eukaryota</taxon>
        <taxon>Metazoa</taxon>
        <taxon>Ecdysozoa</taxon>
        <taxon>Nematoda</taxon>
        <taxon>Chromadorea</taxon>
        <taxon>Rhabditida</taxon>
        <taxon>Rhabditina</taxon>
        <taxon>Rhabditomorpha</taxon>
        <taxon>Strongyloidea</taxon>
        <taxon>Trichostrongylidae</taxon>
        <taxon>Teladorsagia</taxon>
    </lineage>
</organism>
<gene>
    <name evidence="9" type="ORF">TELCIR_13423</name>
</gene>
<feature type="region of interest" description="Disordered" evidence="7">
    <location>
        <begin position="138"/>
        <end position="174"/>
    </location>
</feature>
<dbReference type="GO" id="GO:0000981">
    <property type="term" value="F:DNA-binding transcription factor activity, RNA polymerase II-specific"/>
    <property type="evidence" value="ECO:0007669"/>
    <property type="project" value="InterPro"/>
</dbReference>
<keyword evidence="2 5" id="KW-0238">DNA-binding</keyword>
<dbReference type="GO" id="GO:0030182">
    <property type="term" value="P:neuron differentiation"/>
    <property type="evidence" value="ECO:0007669"/>
    <property type="project" value="UniProtKB-ARBA"/>
</dbReference>
<dbReference type="PROSITE" id="PS50071">
    <property type="entry name" value="HOMEOBOX_2"/>
    <property type="match status" value="1"/>
</dbReference>
<evidence type="ECO:0000256" key="2">
    <source>
        <dbReference type="ARBA" id="ARBA00023125"/>
    </source>
</evidence>
<dbReference type="InterPro" id="IPR001356">
    <property type="entry name" value="HD"/>
</dbReference>
<dbReference type="OrthoDB" id="6159439at2759"/>
<comment type="subcellular location">
    <subcellularLocation>
        <location evidence="1 5 6">Nucleus</location>
    </subcellularLocation>
</comment>